<dbReference type="InterPro" id="IPR012337">
    <property type="entry name" value="RNaseH-like_sf"/>
</dbReference>
<feature type="domain" description="RNase H type-1" evidence="4">
    <location>
        <begin position="778"/>
        <end position="900"/>
    </location>
</feature>
<dbReference type="InterPro" id="IPR041988">
    <property type="entry name" value="Ribosomal_uL24_KOW"/>
</dbReference>
<evidence type="ECO:0000259" key="4">
    <source>
        <dbReference type="Pfam" id="PF13456"/>
    </source>
</evidence>
<feature type="domain" description="DUF4283" evidence="6">
    <location>
        <begin position="2"/>
        <end position="54"/>
    </location>
</feature>
<dbReference type="PANTHER" id="PTHR47074:SF48">
    <property type="entry name" value="POLYNUCLEOTIDYL TRANSFERASE, RIBONUCLEASE H-LIKE SUPERFAMILY PROTEIN"/>
    <property type="match status" value="1"/>
</dbReference>
<accession>A0A9Q1JVH1</accession>
<proteinExistence type="predicted"/>
<dbReference type="CDD" id="cd06222">
    <property type="entry name" value="RNase_H_like"/>
    <property type="match status" value="1"/>
</dbReference>
<dbReference type="Pfam" id="PF14111">
    <property type="entry name" value="DUF4283"/>
    <property type="match status" value="1"/>
</dbReference>
<dbReference type="EMBL" id="JAKOGI010000680">
    <property type="protein sequence ID" value="KAJ8431597.1"/>
    <property type="molecule type" value="Genomic_DNA"/>
</dbReference>
<dbReference type="SUPFAM" id="SSF56219">
    <property type="entry name" value="DNase I-like"/>
    <property type="match status" value="1"/>
</dbReference>
<evidence type="ECO:0000259" key="6">
    <source>
        <dbReference type="Pfam" id="PF14111"/>
    </source>
</evidence>
<evidence type="ECO:0008006" key="10">
    <source>
        <dbReference type="Google" id="ProtNLM"/>
    </source>
</evidence>
<dbReference type="GO" id="GO:1990904">
    <property type="term" value="C:ribonucleoprotein complex"/>
    <property type="evidence" value="ECO:0007669"/>
    <property type="project" value="UniProtKB-KW"/>
</dbReference>
<evidence type="ECO:0000313" key="9">
    <source>
        <dbReference type="Proteomes" id="UP001153076"/>
    </source>
</evidence>
<comment type="caution">
    <text evidence="8">The sequence shown here is derived from an EMBL/GenBank/DDBJ whole genome shotgun (WGS) entry which is preliminary data.</text>
</comment>
<dbReference type="InterPro" id="IPR025836">
    <property type="entry name" value="Zn_knuckle_CX2CX4HX4C"/>
</dbReference>
<dbReference type="InterPro" id="IPR036691">
    <property type="entry name" value="Endo/exonu/phosph_ase_sf"/>
</dbReference>
<feature type="domain" description="Reverse transcriptase zinc-binding" evidence="5">
    <location>
        <begin position="600"/>
        <end position="672"/>
    </location>
</feature>
<dbReference type="Pfam" id="PF13456">
    <property type="entry name" value="RVT_3"/>
    <property type="match status" value="1"/>
</dbReference>
<name>A0A9Q1JVH1_9CARY</name>
<feature type="compositionally biased region" description="Polar residues" evidence="3">
    <location>
        <begin position="364"/>
        <end position="374"/>
    </location>
</feature>
<keyword evidence="2" id="KW-0687">Ribonucleoprotein</keyword>
<dbReference type="InterPro" id="IPR025558">
    <property type="entry name" value="DUF4283"/>
</dbReference>
<evidence type="ECO:0000256" key="1">
    <source>
        <dbReference type="ARBA" id="ARBA00022980"/>
    </source>
</evidence>
<dbReference type="GO" id="GO:0004523">
    <property type="term" value="F:RNA-DNA hybrid ribonuclease activity"/>
    <property type="evidence" value="ECO:0007669"/>
    <property type="project" value="InterPro"/>
</dbReference>
<dbReference type="Gene3D" id="3.30.420.10">
    <property type="entry name" value="Ribonuclease H-like superfamily/Ribonuclease H"/>
    <property type="match status" value="1"/>
</dbReference>
<reference evidence="8" key="1">
    <citation type="submission" date="2022-04" db="EMBL/GenBank/DDBJ databases">
        <title>Carnegiea gigantea Genome sequencing and assembly v2.</title>
        <authorList>
            <person name="Copetti D."/>
            <person name="Sanderson M.J."/>
            <person name="Burquez A."/>
            <person name="Wojciechowski M.F."/>
        </authorList>
    </citation>
    <scope>NUCLEOTIDE SEQUENCE</scope>
    <source>
        <strain evidence="8">SGP5-SGP5p</strain>
        <tissue evidence="8">Aerial part</tissue>
    </source>
</reference>
<evidence type="ECO:0000259" key="7">
    <source>
        <dbReference type="Pfam" id="PF14392"/>
    </source>
</evidence>
<dbReference type="Proteomes" id="UP001153076">
    <property type="component" value="Unassembled WGS sequence"/>
</dbReference>
<evidence type="ECO:0000313" key="8">
    <source>
        <dbReference type="EMBL" id="KAJ8431597.1"/>
    </source>
</evidence>
<dbReference type="AlphaFoldDB" id="A0A9Q1JVH1"/>
<dbReference type="SUPFAM" id="SSF53098">
    <property type="entry name" value="Ribonuclease H-like"/>
    <property type="match status" value="1"/>
</dbReference>
<evidence type="ECO:0000259" key="5">
    <source>
        <dbReference type="Pfam" id="PF13966"/>
    </source>
</evidence>
<dbReference type="InterPro" id="IPR026960">
    <property type="entry name" value="RVT-Znf"/>
</dbReference>
<protein>
    <recommendedName>
        <fullName evidence="10">RNase H type-1 domain-containing protein</fullName>
    </recommendedName>
</protein>
<evidence type="ECO:0000256" key="3">
    <source>
        <dbReference type="SAM" id="MobiDB-lite"/>
    </source>
</evidence>
<dbReference type="InterPro" id="IPR036397">
    <property type="entry name" value="RNaseH_sf"/>
</dbReference>
<dbReference type="InterPro" id="IPR052929">
    <property type="entry name" value="RNase_H-like_EbsB-rel"/>
</dbReference>
<organism evidence="8 9">
    <name type="scientific">Carnegiea gigantea</name>
    <dbReference type="NCBI Taxonomy" id="171969"/>
    <lineage>
        <taxon>Eukaryota</taxon>
        <taxon>Viridiplantae</taxon>
        <taxon>Streptophyta</taxon>
        <taxon>Embryophyta</taxon>
        <taxon>Tracheophyta</taxon>
        <taxon>Spermatophyta</taxon>
        <taxon>Magnoliopsida</taxon>
        <taxon>eudicotyledons</taxon>
        <taxon>Gunneridae</taxon>
        <taxon>Pentapetalae</taxon>
        <taxon>Caryophyllales</taxon>
        <taxon>Cactineae</taxon>
        <taxon>Cactaceae</taxon>
        <taxon>Cactoideae</taxon>
        <taxon>Echinocereeae</taxon>
        <taxon>Carnegiea</taxon>
    </lineage>
</organism>
<dbReference type="InterPro" id="IPR044730">
    <property type="entry name" value="RNase_H-like_dom_plant"/>
</dbReference>
<dbReference type="PANTHER" id="PTHR47074">
    <property type="entry name" value="BNAC02G40300D PROTEIN"/>
    <property type="match status" value="1"/>
</dbReference>
<dbReference type="Pfam" id="PF14392">
    <property type="entry name" value="zf-CCHC_4"/>
    <property type="match status" value="1"/>
</dbReference>
<dbReference type="GO" id="GO:0005840">
    <property type="term" value="C:ribosome"/>
    <property type="evidence" value="ECO:0007669"/>
    <property type="project" value="UniProtKB-KW"/>
</dbReference>
<feature type="region of interest" description="Disordered" evidence="3">
    <location>
        <begin position="358"/>
        <end position="388"/>
    </location>
</feature>
<sequence>MKQTTAAAWRPPRGVFIREIGENLFLFRFYHEMDVRRVLDGGPWSFDQCLLVLQECRGGDQPSHMVLDTVSFWVQVYDLAFNSRDEEVVRLVAGKIGKVVEVDREDYGMYIRVRVELNVNMPWKRGMKLREEDGGWIWIRFKCERLPTFCYVCGCMGHCERESKLLLNYPELANGERQYGAWLRAPIGRRQVGAHGGDRWLLKAPVTNMAQQTGYKRPQGQVSNFTGGRGNCQHSSQAIISTNPNSYVAVNNVGEKTSGDGVSGGHAKQGMEVTCETSGIGEVESGPEHLINSHGPTTQRENIEIAGEIKQKRQPIKRMKSGALITAFNSNIMSIAKPLQLRQHSEEQNDDVIMSENNEGALGSSANANSNDQPMGSGDRTHRRASHDVGEELPVRVASYSRNHIDLVFLDERGVDRWRLTGYYAFPEKERRREAWDFLRDRAMESSLPWFIVGDFNDIVQMHEKTGQSDRNAWMLSGFREAVNDCRLIDLGFSSYPCTWNNRRSGNKNVEERLDKGMATSEFMDIHPQLKVKHVGVSRRQWDIDILNQLFVREEVDEVLRIPLPDNMEKDEIIWWQSKDGMYTVKGGYWLALEDQVEQAKMTEQENIIWDQIWGANVPRVVKDFLWRGCINVIPCRTRLFERGIDVSTVCDFCGTVAETLIHIIWTCPLAHSLRTHVSCPLPFITDYFVSFKDWVQSAVDTLPQMEMAWVFMCAWKLWTHRNERVWQGEEKGPLLLIAEADSYIQDFWKANDREELIKQKSCEQQWQKLGIGEYKINSDAAIDKDSGRTGFGAVIRNSEGLVIACFMKSLRGVLEPRSAEALGIKWAILCTKDIGLSGGIYETDCMDVVGELQQASRLLTSFQRIVYDVKHASLYLSAFSLNHVRRSANRVAHLLVREALKEDGFRAWIEDCPPCVLDLVMLEQN</sequence>
<dbReference type="GO" id="GO:0003723">
    <property type="term" value="F:RNA binding"/>
    <property type="evidence" value="ECO:0007669"/>
    <property type="project" value="InterPro"/>
</dbReference>
<keyword evidence="1" id="KW-0689">Ribosomal protein</keyword>
<dbReference type="OrthoDB" id="1095779at2759"/>
<gene>
    <name evidence="8" type="ORF">Cgig2_025639</name>
</gene>
<dbReference type="Pfam" id="PF13966">
    <property type="entry name" value="zf-RVT"/>
    <property type="match status" value="1"/>
</dbReference>
<dbReference type="InterPro" id="IPR002156">
    <property type="entry name" value="RNaseH_domain"/>
</dbReference>
<dbReference type="Gene3D" id="3.60.10.10">
    <property type="entry name" value="Endonuclease/exonuclease/phosphatase"/>
    <property type="match status" value="1"/>
</dbReference>
<feature type="domain" description="Zinc knuckle CX2CX4HX4C" evidence="7">
    <location>
        <begin position="122"/>
        <end position="161"/>
    </location>
</feature>
<dbReference type="CDD" id="cd06089">
    <property type="entry name" value="KOW_RPL26"/>
    <property type="match status" value="1"/>
</dbReference>
<keyword evidence="9" id="KW-1185">Reference proteome</keyword>
<evidence type="ECO:0000256" key="2">
    <source>
        <dbReference type="ARBA" id="ARBA00023274"/>
    </source>
</evidence>